<accession>A0ABU4KTU8</accession>
<organism evidence="2 3">
    <name type="scientific">Brevundimonas vesicularis</name>
    <name type="common">Pseudomonas vesicularis</name>
    <dbReference type="NCBI Taxonomy" id="41276"/>
    <lineage>
        <taxon>Bacteria</taxon>
        <taxon>Pseudomonadati</taxon>
        <taxon>Pseudomonadota</taxon>
        <taxon>Alphaproteobacteria</taxon>
        <taxon>Caulobacterales</taxon>
        <taxon>Caulobacteraceae</taxon>
        <taxon>Brevundimonas</taxon>
    </lineage>
</organism>
<name>A0ABU4KTU8_BREVE</name>
<evidence type="ECO:0000259" key="1">
    <source>
        <dbReference type="Pfam" id="PF00149"/>
    </source>
</evidence>
<dbReference type="InterPro" id="IPR029052">
    <property type="entry name" value="Metallo-depent_PP-like"/>
</dbReference>
<feature type="domain" description="Calcineurin-like phosphoesterase" evidence="1">
    <location>
        <begin position="4"/>
        <end position="276"/>
    </location>
</feature>
<comment type="caution">
    <text evidence="2">The sequence shown here is derived from an EMBL/GenBank/DDBJ whole genome shotgun (WGS) entry which is preliminary data.</text>
</comment>
<sequence>MFCILHITDLHRSLHDPLSNDELISALVSDRDSFPSEDPPIALPQAIVVSGDIIQGVGLCVSEPAKQLAEQYDTAHAFLVELTDRFLGGDRSKVVIVPGNHDIDWNVARSSMIEVAEADYPKEFLQSLHKLGSPYRWDWKTRTLYKINDRTAYENRLAAFWRFFDNFYSPLPADQRPQSGVDANLYSLDEGRIGVAAFNSCASNDCFAFQGDIPKNAIARAYLDLKERGPWHLRVAVWHHDIEGPPHRSDYMDPEIVRGMIGRGFRLGLYGHQHKPQVTPQHVFIPGREEMAVVSAGSLCAGARELPTGARRGYSVIEIGDDYDQARVHVREMAFANLFSRANLAAFEGKSFVDLKWTRPVDAGGRPETPELDKLTSVILAAEASLNAGETPAAVLSVLQQEGAAALPYGRRLITMAGLAALAPDETLAALGTPTSIEELMIIADLFLAQSRPDDAETLLLKLASEVGLTGGPLQEMQRRIDMTRRMSK</sequence>
<keyword evidence="3" id="KW-1185">Reference proteome</keyword>
<dbReference type="Pfam" id="PF00149">
    <property type="entry name" value="Metallophos"/>
    <property type="match status" value="1"/>
</dbReference>
<evidence type="ECO:0000313" key="3">
    <source>
        <dbReference type="Proteomes" id="UP001272940"/>
    </source>
</evidence>
<dbReference type="RefSeq" id="WP_066628649.1">
    <property type="nucleotide sequence ID" value="NZ_JAMYEC010000014.1"/>
</dbReference>
<protein>
    <submittedName>
        <fullName evidence="2">Metallophosphoesterase</fullName>
    </submittedName>
</protein>
<proteinExistence type="predicted"/>
<reference evidence="2 3" key="1">
    <citation type="journal article" date="2023" name="FEMS Microbes">
        <title>Whole genomes of deep-sea sponge-associated bacteria exhibit high novel natural product potential.</title>
        <authorList>
            <person name="Hesketh-Best P.J."/>
            <person name="January G.G."/>
            <person name="Koch M.J."/>
            <person name="Warburton P.J."/>
            <person name="Howell K.L."/>
            <person name="Upton M."/>
        </authorList>
    </citation>
    <scope>NUCLEOTIDE SEQUENCE [LARGE SCALE GENOMIC DNA]</scope>
    <source>
        <strain evidence="2 3">PC206-O</strain>
    </source>
</reference>
<gene>
    <name evidence="2" type="ORF">NJD11_15965</name>
</gene>
<dbReference type="SUPFAM" id="SSF56300">
    <property type="entry name" value="Metallo-dependent phosphatases"/>
    <property type="match status" value="1"/>
</dbReference>
<evidence type="ECO:0000313" key="2">
    <source>
        <dbReference type="EMBL" id="MDX2336431.1"/>
    </source>
</evidence>
<dbReference type="EMBL" id="JAMYEC010000014">
    <property type="protein sequence ID" value="MDX2336431.1"/>
    <property type="molecule type" value="Genomic_DNA"/>
</dbReference>
<dbReference type="InterPro" id="IPR004843">
    <property type="entry name" value="Calcineurin-like_PHP"/>
</dbReference>
<dbReference type="Gene3D" id="3.60.21.10">
    <property type="match status" value="1"/>
</dbReference>
<dbReference type="Proteomes" id="UP001272940">
    <property type="component" value="Unassembled WGS sequence"/>
</dbReference>